<dbReference type="PRINTS" id="PR01438">
    <property type="entry name" value="UNVRSLSTRESS"/>
</dbReference>
<keyword evidence="4 5" id="KW-0963">Cytoplasm</keyword>
<reference evidence="7 8" key="1">
    <citation type="submission" date="2012-11" db="EMBL/GenBank/DDBJ databases">
        <title>Genome assembly of Thiorhodococcus sp. AK35.</title>
        <authorList>
            <person name="Nupur N."/>
            <person name="Khatri I."/>
            <person name="Subramanian S."/>
            <person name="Pinnaka A."/>
        </authorList>
    </citation>
    <scope>NUCLEOTIDE SEQUENCE [LARGE SCALE GENOMIC DNA]</scope>
    <source>
        <strain evidence="7 8">AK35</strain>
    </source>
</reference>
<dbReference type="eggNOG" id="COG0589">
    <property type="taxonomic scope" value="Bacteria"/>
</dbReference>
<evidence type="ECO:0000256" key="2">
    <source>
        <dbReference type="ARBA" id="ARBA00008791"/>
    </source>
</evidence>
<evidence type="ECO:0000313" key="7">
    <source>
        <dbReference type="EMBL" id="EXJ14728.1"/>
    </source>
</evidence>
<dbReference type="PANTHER" id="PTHR46268">
    <property type="entry name" value="STRESS RESPONSE PROTEIN NHAX"/>
    <property type="match status" value="1"/>
</dbReference>
<evidence type="ECO:0000313" key="8">
    <source>
        <dbReference type="Proteomes" id="UP000019460"/>
    </source>
</evidence>
<accession>W9V5A6</accession>
<dbReference type="Pfam" id="PF00582">
    <property type="entry name" value="Usp"/>
    <property type="match status" value="1"/>
</dbReference>
<evidence type="ECO:0000256" key="3">
    <source>
        <dbReference type="ARBA" id="ARBA00011738"/>
    </source>
</evidence>
<dbReference type="SUPFAM" id="SSF52402">
    <property type="entry name" value="Adenine nucleotide alpha hydrolases-like"/>
    <property type="match status" value="1"/>
</dbReference>
<comment type="similarity">
    <text evidence="2 5">Belongs to the universal stress protein A family.</text>
</comment>
<evidence type="ECO:0000256" key="1">
    <source>
        <dbReference type="ARBA" id="ARBA00004496"/>
    </source>
</evidence>
<dbReference type="PANTHER" id="PTHR46268:SF23">
    <property type="entry name" value="UNIVERSAL STRESS PROTEIN A-RELATED"/>
    <property type="match status" value="1"/>
</dbReference>
<proteinExistence type="inferred from homology"/>
<keyword evidence="8" id="KW-1185">Reference proteome</keyword>
<dbReference type="STRING" id="1249627.D779_2257"/>
<evidence type="ECO:0000256" key="5">
    <source>
        <dbReference type="PIRNR" id="PIRNR006276"/>
    </source>
</evidence>
<gene>
    <name evidence="7" type="ORF">D779_2257</name>
</gene>
<dbReference type="AlphaFoldDB" id="W9V5A6"/>
<protein>
    <recommendedName>
        <fullName evidence="5">Universal stress protein</fullName>
    </recommendedName>
</protein>
<comment type="caution">
    <text evidence="7">The sequence shown here is derived from an EMBL/GenBank/DDBJ whole genome shotgun (WGS) entry which is preliminary data.</text>
</comment>
<organism evidence="7 8">
    <name type="scientific">Imhoffiella purpurea</name>
    <dbReference type="NCBI Taxonomy" id="1249627"/>
    <lineage>
        <taxon>Bacteria</taxon>
        <taxon>Pseudomonadati</taxon>
        <taxon>Pseudomonadota</taxon>
        <taxon>Gammaproteobacteria</taxon>
        <taxon>Chromatiales</taxon>
        <taxon>Chromatiaceae</taxon>
        <taxon>Imhoffiella</taxon>
    </lineage>
</organism>
<comment type="subcellular location">
    <subcellularLocation>
        <location evidence="1 5">Cytoplasm</location>
    </subcellularLocation>
</comment>
<dbReference type="PIRSF" id="PIRSF006276">
    <property type="entry name" value="UspA"/>
    <property type="match status" value="1"/>
</dbReference>
<evidence type="ECO:0000259" key="6">
    <source>
        <dbReference type="Pfam" id="PF00582"/>
    </source>
</evidence>
<feature type="domain" description="UspA" evidence="6">
    <location>
        <begin position="6"/>
        <end position="151"/>
    </location>
</feature>
<dbReference type="InterPro" id="IPR006016">
    <property type="entry name" value="UspA"/>
</dbReference>
<name>W9V5A6_9GAMM</name>
<dbReference type="GO" id="GO:0005737">
    <property type="term" value="C:cytoplasm"/>
    <property type="evidence" value="ECO:0007669"/>
    <property type="project" value="UniProtKB-SubCell"/>
</dbReference>
<dbReference type="RefSeq" id="WP_043754518.1">
    <property type="nucleotide sequence ID" value="NZ_AONC01000037.1"/>
</dbReference>
<sequence length="155" mass="16912">METNAYKHLLLAVDFEPESEVVVARARQLRGLLDARLTLLHVVEHVPPAVESMYLGYSGEIALPETRDLEEELMKVARGEMDLLGGQLGVSEADRLIRVGPTGRVIDEVAAELGVDLVIVGSRGRHGLLGLFGDTAESVLRRAACDLLCVKIRED</sequence>
<dbReference type="InterPro" id="IPR006015">
    <property type="entry name" value="Universal_stress_UspA"/>
</dbReference>
<dbReference type="InterPro" id="IPR014729">
    <property type="entry name" value="Rossmann-like_a/b/a_fold"/>
</dbReference>
<dbReference type="EMBL" id="AONC01000037">
    <property type="protein sequence ID" value="EXJ14728.1"/>
    <property type="molecule type" value="Genomic_DNA"/>
</dbReference>
<dbReference type="Proteomes" id="UP000019460">
    <property type="component" value="Unassembled WGS sequence"/>
</dbReference>
<dbReference type="Gene3D" id="3.40.50.620">
    <property type="entry name" value="HUPs"/>
    <property type="match status" value="1"/>
</dbReference>
<evidence type="ECO:0000256" key="4">
    <source>
        <dbReference type="ARBA" id="ARBA00022490"/>
    </source>
</evidence>
<comment type="subunit">
    <text evidence="3">Homodimer.</text>
</comment>
<dbReference type="OrthoDB" id="9792500at2"/>